<evidence type="ECO:0000313" key="3">
    <source>
        <dbReference type="Proteomes" id="UP000295763"/>
    </source>
</evidence>
<feature type="transmembrane region" description="Helical" evidence="1">
    <location>
        <begin position="154"/>
        <end position="175"/>
    </location>
</feature>
<feature type="transmembrane region" description="Helical" evidence="1">
    <location>
        <begin position="7"/>
        <end position="27"/>
    </location>
</feature>
<feature type="transmembrane region" description="Helical" evidence="1">
    <location>
        <begin position="57"/>
        <end position="74"/>
    </location>
</feature>
<organism evidence="2 3">
    <name type="scientific">Cricetibacter osteomyelitidis</name>
    <dbReference type="NCBI Taxonomy" id="1521931"/>
    <lineage>
        <taxon>Bacteria</taxon>
        <taxon>Pseudomonadati</taxon>
        <taxon>Pseudomonadota</taxon>
        <taxon>Gammaproteobacteria</taxon>
        <taxon>Pasteurellales</taxon>
        <taxon>Pasteurellaceae</taxon>
        <taxon>Cricetibacter</taxon>
    </lineage>
</organism>
<sequence>MNKGVKIAVGAAVAVLSVSYPFLLYFAREYIDFRYLLLLMLGLWLLRSVWQKNQSQQIISWVISLFLACSWFINNENLMYWYPVLISGAMFFVFAMSLFSAQSMIERFARLQYSDLPPEGVIYTRQVTKIWLGFFMLNSAITIVLIYWDKSWWAIYTGLISYLLMGGLFAGEWCYRKFKLKI</sequence>
<gene>
    <name evidence="2" type="ORF">EDC44_11341</name>
</gene>
<dbReference type="OrthoDB" id="8537043at2"/>
<dbReference type="RefSeq" id="WP_131976978.1">
    <property type="nucleotide sequence ID" value="NZ_SLYB01000013.1"/>
</dbReference>
<protein>
    <submittedName>
        <fullName evidence="2">Putative membrane protein</fullName>
    </submittedName>
</protein>
<proteinExistence type="predicted"/>
<dbReference type="EMBL" id="SLYB01000013">
    <property type="protein sequence ID" value="TCP94895.1"/>
    <property type="molecule type" value="Genomic_DNA"/>
</dbReference>
<keyword evidence="1" id="KW-0472">Membrane</keyword>
<keyword evidence="1" id="KW-0812">Transmembrane</keyword>
<dbReference type="Proteomes" id="UP000295763">
    <property type="component" value="Unassembled WGS sequence"/>
</dbReference>
<dbReference type="AlphaFoldDB" id="A0A4R2SZD3"/>
<feature type="transmembrane region" description="Helical" evidence="1">
    <location>
        <begin position="33"/>
        <end position="50"/>
    </location>
</feature>
<keyword evidence="1" id="KW-1133">Transmembrane helix</keyword>
<keyword evidence="3" id="KW-1185">Reference proteome</keyword>
<feature type="transmembrane region" description="Helical" evidence="1">
    <location>
        <begin position="130"/>
        <end position="148"/>
    </location>
</feature>
<accession>A0A4R2SZD3</accession>
<name>A0A4R2SZD3_9PAST</name>
<reference evidence="2 3" key="1">
    <citation type="submission" date="2019-03" db="EMBL/GenBank/DDBJ databases">
        <title>Genomic Encyclopedia of Type Strains, Phase IV (KMG-IV): sequencing the most valuable type-strain genomes for metagenomic binning, comparative biology and taxonomic classification.</title>
        <authorList>
            <person name="Goeker M."/>
        </authorList>
    </citation>
    <scope>NUCLEOTIDE SEQUENCE [LARGE SCALE GENOMIC DNA]</scope>
    <source>
        <strain evidence="2 3">DSM 28404</strain>
    </source>
</reference>
<evidence type="ECO:0000256" key="1">
    <source>
        <dbReference type="SAM" id="Phobius"/>
    </source>
</evidence>
<comment type="caution">
    <text evidence="2">The sequence shown here is derived from an EMBL/GenBank/DDBJ whole genome shotgun (WGS) entry which is preliminary data.</text>
</comment>
<feature type="transmembrane region" description="Helical" evidence="1">
    <location>
        <begin position="80"/>
        <end position="101"/>
    </location>
</feature>
<evidence type="ECO:0000313" key="2">
    <source>
        <dbReference type="EMBL" id="TCP94895.1"/>
    </source>
</evidence>